<accession>A0A553WC36</accession>
<dbReference type="Pfam" id="PF12146">
    <property type="entry name" value="Hydrolase_4"/>
    <property type="match status" value="1"/>
</dbReference>
<dbReference type="OrthoDB" id="9813296at2"/>
<dbReference type="InterPro" id="IPR052382">
    <property type="entry name" value="ABHD10_acyl-thioesterase"/>
</dbReference>
<dbReference type="InterPro" id="IPR022742">
    <property type="entry name" value="Hydrolase_4"/>
</dbReference>
<dbReference type="EMBL" id="VKKU01000002">
    <property type="protein sequence ID" value="TSB02244.1"/>
    <property type="molecule type" value="Genomic_DNA"/>
</dbReference>
<dbReference type="RefSeq" id="WP_143777462.1">
    <property type="nucleotide sequence ID" value="NZ_VKKU01000002.1"/>
</dbReference>
<evidence type="ECO:0000256" key="1">
    <source>
        <dbReference type="ARBA" id="ARBA00022801"/>
    </source>
</evidence>
<evidence type="ECO:0000259" key="2">
    <source>
        <dbReference type="Pfam" id="PF12146"/>
    </source>
</evidence>
<dbReference type="InterPro" id="IPR029058">
    <property type="entry name" value="AB_hydrolase_fold"/>
</dbReference>
<keyword evidence="4" id="KW-1185">Reference proteome</keyword>
<name>A0A553WC36_9SPHN</name>
<sequence length="249" mass="26855">MGDLTLVEPPAQFLDRPDGTRLAYRHLNGEGPTIVFLPGYMSDMQGGKAQALATWAQAQGRAILRLDYSGCGESGGEFESGTLGVWRDDVCAVIAAVVTGPIILIGSSMGGWLMLLVAEALGDQVRALVGIAAAPDFTDWDFDAADKAAVIESGRIERPSDYGYEPMVITHDFWRSGQDNLRLTDNIAIHCPVRLIHGQQDPDVPWEISLKLAAGLCSADVQTLLVKDGDHRLSRDQDIALLIDVVAKL</sequence>
<proteinExistence type="predicted"/>
<feature type="domain" description="Serine aminopeptidase S33" evidence="2">
    <location>
        <begin position="33"/>
        <end position="134"/>
    </location>
</feature>
<dbReference type="GO" id="GO:0008474">
    <property type="term" value="F:palmitoyl-(protein) hydrolase activity"/>
    <property type="evidence" value="ECO:0007669"/>
    <property type="project" value="UniProtKB-EC"/>
</dbReference>
<organism evidence="3 4">
    <name type="scientific">Sphingorhabdus contaminans</name>
    <dbReference type="NCBI Taxonomy" id="1343899"/>
    <lineage>
        <taxon>Bacteria</taxon>
        <taxon>Pseudomonadati</taxon>
        <taxon>Pseudomonadota</taxon>
        <taxon>Alphaproteobacteria</taxon>
        <taxon>Sphingomonadales</taxon>
        <taxon>Sphingomonadaceae</taxon>
        <taxon>Sphingorhabdus</taxon>
    </lineage>
</organism>
<evidence type="ECO:0000313" key="3">
    <source>
        <dbReference type="EMBL" id="TSB02244.1"/>
    </source>
</evidence>
<reference evidence="3 4" key="1">
    <citation type="submission" date="2019-07" db="EMBL/GenBank/DDBJ databases">
        <authorList>
            <person name="Park M."/>
        </authorList>
    </citation>
    <scope>NUCLEOTIDE SEQUENCE [LARGE SCALE GENOMIC DNA]</scope>
    <source>
        <strain evidence="3 4">KCTC32445</strain>
    </source>
</reference>
<dbReference type="PANTHER" id="PTHR16138">
    <property type="entry name" value="MYCOPHENOLIC ACID ACYL-GLUCURONIDE ESTERASE, MITOCHONDRIAL"/>
    <property type="match status" value="1"/>
</dbReference>
<dbReference type="SUPFAM" id="SSF53474">
    <property type="entry name" value="alpha/beta-Hydrolases"/>
    <property type="match status" value="1"/>
</dbReference>
<dbReference type="GO" id="GO:0102390">
    <property type="term" value="F:mycophenolic acid acyl-glucuronide esterase activity"/>
    <property type="evidence" value="ECO:0007669"/>
    <property type="project" value="UniProtKB-EC"/>
</dbReference>
<evidence type="ECO:0000313" key="4">
    <source>
        <dbReference type="Proteomes" id="UP000320160"/>
    </source>
</evidence>
<comment type="caution">
    <text evidence="3">The sequence shown here is derived from an EMBL/GenBank/DDBJ whole genome shotgun (WGS) entry which is preliminary data.</text>
</comment>
<dbReference type="Proteomes" id="UP000320160">
    <property type="component" value="Unassembled WGS sequence"/>
</dbReference>
<dbReference type="PANTHER" id="PTHR16138:SF7">
    <property type="entry name" value="PALMITOYL-PROTEIN THIOESTERASE ABHD10, MITOCHONDRIAL"/>
    <property type="match status" value="1"/>
</dbReference>
<keyword evidence="1 3" id="KW-0378">Hydrolase</keyword>
<protein>
    <submittedName>
        <fullName evidence="3">Alpha/beta hydrolase</fullName>
    </submittedName>
</protein>
<gene>
    <name evidence="3" type="ORF">FOM92_14140</name>
</gene>
<dbReference type="AlphaFoldDB" id="A0A553WC36"/>
<dbReference type="Gene3D" id="3.40.50.1820">
    <property type="entry name" value="alpha/beta hydrolase"/>
    <property type="match status" value="1"/>
</dbReference>